<dbReference type="Proteomes" id="UP000184041">
    <property type="component" value="Unassembled WGS sequence"/>
</dbReference>
<name>A0A1M5I4B0_9BACT</name>
<proteinExistence type="predicted"/>
<sequence length="40" mass="4707">MDILKEEYYLTALSLIPTFEVKSFQERRVNSTLLDGCNLR</sequence>
<gene>
    <name evidence="1" type="ORF">SAMN05443144_12220</name>
</gene>
<reference evidence="1 2" key="1">
    <citation type="submission" date="2016-11" db="EMBL/GenBank/DDBJ databases">
        <authorList>
            <person name="Jaros S."/>
            <person name="Januszkiewicz K."/>
            <person name="Wedrychowicz H."/>
        </authorList>
    </citation>
    <scope>NUCLEOTIDE SEQUENCE [LARGE SCALE GENOMIC DNA]</scope>
    <source>
        <strain evidence="1 2">DSM 21986</strain>
    </source>
</reference>
<evidence type="ECO:0000313" key="1">
    <source>
        <dbReference type="EMBL" id="SHG23138.1"/>
    </source>
</evidence>
<evidence type="ECO:0000313" key="2">
    <source>
        <dbReference type="Proteomes" id="UP000184041"/>
    </source>
</evidence>
<organism evidence="1 2">
    <name type="scientific">Fodinibius roseus</name>
    <dbReference type="NCBI Taxonomy" id="1194090"/>
    <lineage>
        <taxon>Bacteria</taxon>
        <taxon>Pseudomonadati</taxon>
        <taxon>Balneolota</taxon>
        <taxon>Balneolia</taxon>
        <taxon>Balneolales</taxon>
        <taxon>Balneolaceae</taxon>
        <taxon>Fodinibius</taxon>
    </lineage>
</organism>
<accession>A0A1M5I4B0</accession>
<keyword evidence="2" id="KW-1185">Reference proteome</keyword>
<protein>
    <submittedName>
        <fullName evidence="1">Uncharacterized protein</fullName>
    </submittedName>
</protein>
<dbReference type="EMBL" id="FQUS01000022">
    <property type="protein sequence ID" value="SHG23138.1"/>
    <property type="molecule type" value="Genomic_DNA"/>
</dbReference>
<dbReference type="AlphaFoldDB" id="A0A1M5I4B0"/>
<dbReference type="STRING" id="1194090.SAMN05443144_12220"/>